<evidence type="ECO:0000313" key="1">
    <source>
        <dbReference type="EMBL" id="KAG9195996.1"/>
    </source>
</evidence>
<keyword evidence="2" id="KW-1185">Reference proteome</keyword>
<proteinExistence type="predicted"/>
<organism evidence="1 2">
    <name type="scientific">Alternaria panax</name>
    <dbReference type="NCBI Taxonomy" id="48097"/>
    <lineage>
        <taxon>Eukaryota</taxon>
        <taxon>Fungi</taxon>
        <taxon>Dikarya</taxon>
        <taxon>Ascomycota</taxon>
        <taxon>Pezizomycotina</taxon>
        <taxon>Dothideomycetes</taxon>
        <taxon>Pleosporomycetidae</taxon>
        <taxon>Pleosporales</taxon>
        <taxon>Pleosporineae</taxon>
        <taxon>Pleosporaceae</taxon>
        <taxon>Alternaria</taxon>
        <taxon>Alternaria sect. Panax</taxon>
    </lineage>
</organism>
<gene>
    <name evidence="1" type="ORF">G6011_01117</name>
</gene>
<comment type="caution">
    <text evidence="1">The sequence shown here is derived from an EMBL/GenBank/DDBJ whole genome shotgun (WGS) entry which is preliminary data.</text>
</comment>
<evidence type="ECO:0000313" key="2">
    <source>
        <dbReference type="Proteomes" id="UP001199106"/>
    </source>
</evidence>
<sequence>MKGPRPSNSEYCHQVYVESLAGAPVEISDHRDGRINVGGYIGDAEIALQFVDFDDTEPEVLETGRCYRPILAGGGPIIAKITMHALIGKPYSVARETHARGGVFVNTGQGTSGIRMGPGSGLVMGEIIRGLQPSADISGSNVPT</sequence>
<dbReference type="AlphaFoldDB" id="A0AAD4NU97"/>
<accession>A0AAD4NU97</accession>
<name>A0AAD4NU97_9PLEO</name>
<dbReference type="Proteomes" id="UP001199106">
    <property type="component" value="Unassembled WGS sequence"/>
</dbReference>
<protein>
    <submittedName>
        <fullName evidence="1">Uncharacterized protein</fullName>
    </submittedName>
</protein>
<dbReference type="EMBL" id="JAANER010000001">
    <property type="protein sequence ID" value="KAG9195996.1"/>
    <property type="molecule type" value="Genomic_DNA"/>
</dbReference>
<reference evidence="1" key="1">
    <citation type="submission" date="2021-07" db="EMBL/GenBank/DDBJ databases">
        <title>Genome Resource of American Ginseng Black Spot Pathogen Alternaria panax.</title>
        <authorList>
            <person name="Qiu C."/>
            <person name="Wang W."/>
            <person name="Liu Z."/>
        </authorList>
    </citation>
    <scope>NUCLEOTIDE SEQUENCE</scope>
    <source>
        <strain evidence="1">BNCC115425</strain>
    </source>
</reference>